<name>A0A0Q3TLZ0_9BACI</name>
<dbReference type="STRING" id="157838.AN964_15225"/>
<evidence type="ECO:0000313" key="2">
    <source>
        <dbReference type="Proteomes" id="UP000051888"/>
    </source>
</evidence>
<sequence length="148" mass="17266">MITITDLYNLFPNHRGINMESIEFDIVSVFDNGDLKKGLFIPLDSEQKLDKAIESGAIAALWPHDREIPFFTPNHFPIFIIENPIFALKQLCEHYIYKIEQEECEKMTKFVLFSPELLNNHPYTYDLSEKGTGHRLQETIMKFEKGRG</sequence>
<dbReference type="AlphaFoldDB" id="A0A0Q3TLZ0"/>
<dbReference type="RefSeq" id="WP_055740503.1">
    <property type="nucleotide sequence ID" value="NZ_JAAIWL010000003.1"/>
</dbReference>
<accession>A0A0Q3TLZ0</accession>
<dbReference type="PATRIC" id="fig|157838.3.peg.3371"/>
<dbReference type="EMBL" id="LJJC01000004">
    <property type="protein sequence ID" value="KQL54721.1"/>
    <property type="molecule type" value="Genomic_DNA"/>
</dbReference>
<evidence type="ECO:0000313" key="1">
    <source>
        <dbReference type="EMBL" id="KQL54721.1"/>
    </source>
</evidence>
<proteinExistence type="predicted"/>
<keyword evidence="2" id="KW-1185">Reference proteome</keyword>
<reference evidence="1 2" key="1">
    <citation type="submission" date="2015-09" db="EMBL/GenBank/DDBJ databases">
        <title>Genome sequencing project for genomic taxonomy and phylogenomics of Bacillus-like bacteria.</title>
        <authorList>
            <person name="Liu B."/>
            <person name="Wang J."/>
            <person name="Zhu Y."/>
            <person name="Liu G."/>
            <person name="Chen Q."/>
            <person name="Chen Z."/>
            <person name="Lan J."/>
            <person name="Che J."/>
            <person name="Ge C."/>
            <person name="Shi H."/>
            <person name="Pan Z."/>
            <person name="Liu X."/>
        </authorList>
    </citation>
    <scope>NUCLEOTIDE SEQUENCE [LARGE SCALE GENOMIC DNA]</scope>
    <source>
        <strain evidence="1 2">LMG 18435</strain>
    </source>
</reference>
<protein>
    <submittedName>
        <fullName evidence="1">Uncharacterized protein</fullName>
    </submittedName>
</protein>
<dbReference type="InterPro" id="IPR035911">
    <property type="entry name" value="MurE/MurF_N"/>
</dbReference>
<dbReference type="SUPFAM" id="SSF63418">
    <property type="entry name" value="MurE/MurF N-terminal domain"/>
    <property type="match status" value="1"/>
</dbReference>
<organism evidence="1 2">
    <name type="scientific">Heyndrickxia shackletonii</name>
    <dbReference type="NCBI Taxonomy" id="157838"/>
    <lineage>
        <taxon>Bacteria</taxon>
        <taxon>Bacillati</taxon>
        <taxon>Bacillota</taxon>
        <taxon>Bacilli</taxon>
        <taxon>Bacillales</taxon>
        <taxon>Bacillaceae</taxon>
        <taxon>Heyndrickxia</taxon>
    </lineage>
</organism>
<dbReference type="OrthoDB" id="2966672at2"/>
<dbReference type="Proteomes" id="UP000051888">
    <property type="component" value="Unassembled WGS sequence"/>
</dbReference>
<gene>
    <name evidence="1" type="ORF">AN964_15225</name>
</gene>
<comment type="caution">
    <text evidence="1">The sequence shown here is derived from an EMBL/GenBank/DDBJ whole genome shotgun (WGS) entry which is preliminary data.</text>
</comment>